<dbReference type="CDD" id="cd22884">
    <property type="entry name" value="TOM22"/>
    <property type="match status" value="1"/>
</dbReference>
<evidence type="ECO:0000256" key="11">
    <source>
        <dbReference type="ARBA" id="ARBA00023170"/>
    </source>
</evidence>
<keyword evidence="4" id="KW-0812">Transmembrane</keyword>
<comment type="similarity">
    <text evidence="2">Belongs to the Tom22 family.</text>
</comment>
<dbReference type="GO" id="GO:0006886">
    <property type="term" value="P:intracellular protein transport"/>
    <property type="evidence" value="ECO:0007669"/>
    <property type="project" value="InterPro"/>
</dbReference>
<gene>
    <name evidence="13" type="ORF">AYI69_g3037</name>
</gene>
<dbReference type="OrthoDB" id="10016939at2759"/>
<reference evidence="14" key="1">
    <citation type="submission" date="2017-01" db="EMBL/GenBank/DDBJ databases">
        <authorList>
            <person name="Wang Y."/>
            <person name="White M."/>
            <person name="Kvist S."/>
            <person name="Moncalvo J.-M."/>
        </authorList>
    </citation>
    <scope>NUCLEOTIDE SEQUENCE [LARGE SCALE GENOMIC DNA]</scope>
    <source>
        <strain evidence="14">ID-206-W2</strain>
    </source>
</reference>
<keyword evidence="3" id="KW-0813">Transport</keyword>
<evidence type="ECO:0000256" key="7">
    <source>
        <dbReference type="ARBA" id="ARBA00022989"/>
    </source>
</evidence>
<evidence type="ECO:0000256" key="9">
    <source>
        <dbReference type="ARBA" id="ARBA00023128"/>
    </source>
</evidence>
<dbReference type="Pfam" id="PF04281">
    <property type="entry name" value="Tom22"/>
    <property type="match status" value="1"/>
</dbReference>
<keyword evidence="5" id="KW-1000">Mitochondrion outer membrane</keyword>
<feature type="region of interest" description="Disordered" evidence="12">
    <location>
        <begin position="1"/>
        <end position="47"/>
    </location>
</feature>
<comment type="caution">
    <text evidence="13">The sequence shown here is derived from an EMBL/GenBank/DDBJ whole genome shotgun (WGS) entry which is preliminary data.</text>
</comment>
<keyword evidence="11 13" id="KW-0675">Receptor</keyword>
<dbReference type="PANTHER" id="PTHR12504">
    <property type="entry name" value="MITOCHONDRIAL IMPORT RECEPTOR SUBUNIT TOM22"/>
    <property type="match status" value="1"/>
</dbReference>
<dbReference type="PANTHER" id="PTHR12504:SF0">
    <property type="entry name" value="MITOCHONDRIAL IMPORT RECEPTOR SUBUNIT TOM22 HOMOLOG"/>
    <property type="match status" value="1"/>
</dbReference>
<evidence type="ECO:0000256" key="10">
    <source>
        <dbReference type="ARBA" id="ARBA00023136"/>
    </source>
</evidence>
<evidence type="ECO:0000313" key="14">
    <source>
        <dbReference type="Proteomes" id="UP000187429"/>
    </source>
</evidence>
<evidence type="ECO:0000313" key="13">
    <source>
        <dbReference type="EMBL" id="OMJ27525.1"/>
    </source>
</evidence>
<evidence type="ECO:0000256" key="12">
    <source>
        <dbReference type="SAM" id="MobiDB-lite"/>
    </source>
</evidence>
<proteinExistence type="inferred from homology"/>
<keyword evidence="6" id="KW-0653">Protein transport</keyword>
<evidence type="ECO:0000256" key="4">
    <source>
        <dbReference type="ARBA" id="ARBA00022692"/>
    </source>
</evidence>
<dbReference type="AlphaFoldDB" id="A0A1R1YL48"/>
<accession>A0A1R1YL48</accession>
<dbReference type="EMBL" id="LSSM01000961">
    <property type="protein sequence ID" value="OMJ27525.1"/>
    <property type="molecule type" value="Genomic_DNA"/>
</dbReference>
<dbReference type="GO" id="GO:0005741">
    <property type="term" value="C:mitochondrial outer membrane"/>
    <property type="evidence" value="ECO:0007669"/>
    <property type="project" value="UniProtKB-SubCell"/>
</dbReference>
<keyword evidence="7" id="KW-1133">Transmembrane helix</keyword>
<name>A0A1R1YL48_9FUNG</name>
<keyword evidence="14" id="KW-1185">Reference proteome</keyword>
<dbReference type="Proteomes" id="UP000187429">
    <property type="component" value="Unassembled WGS sequence"/>
</dbReference>
<evidence type="ECO:0000256" key="1">
    <source>
        <dbReference type="ARBA" id="ARBA00004572"/>
    </source>
</evidence>
<evidence type="ECO:0000256" key="2">
    <source>
        <dbReference type="ARBA" id="ARBA00009874"/>
    </source>
</evidence>
<evidence type="ECO:0000256" key="6">
    <source>
        <dbReference type="ARBA" id="ARBA00022927"/>
    </source>
</evidence>
<keyword evidence="8" id="KW-0811">Translocation</keyword>
<feature type="compositionally biased region" description="Acidic residues" evidence="12">
    <location>
        <begin position="36"/>
        <end position="47"/>
    </location>
</feature>
<protein>
    <submittedName>
        <fullName evidence="13">Mitochondrial import receptor subunit tom22</fullName>
    </submittedName>
</protein>
<evidence type="ECO:0000256" key="3">
    <source>
        <dbReference type="ARBA" id="ARBA00022448"/>
    </source>
</evidence>
<keyword evidence="9" id="KW-0496">Mitochondrion</keyword>
<evidence type="ECO:0000256" key="8">
    <source>
        <dbReference type="ARBA" id="ARBA00023010"/>
    </source>
</evidence>
<keyword evidence="10" id="KW-0472">Membrane</keyword>
<comment type="subcellular location">
    <subcellularLocation>
        <location evidence="1">Mitochondrion outer membrane</location>
        <topology evidence="1">Single-pass membrane protein</topology>
    </subcellularLocation>
</comment>
<evidence type="ECO:0000256" key="5">
    <source>
        <dbReference type="ARBA" id="ARBA00022787"/>
    </source>
</evidence>
<dbReference type="InterPro" id="IPR005683">
    <property type="entry name" value="Tom22"/>
</dbReference>
<organism evidence="13 14">
    <name type="scientific">Smittium culicis</name>
    <dbReference type="NCBI Taxonomy" id="133412"/>
    <lineage>
        <taxon>Eukaryota</taxon>
        <taxon>Fungi</taxon>
        <taxon>Fungi incertae sedis</taxon>
        <taxon>Zoopagomycota</taxon>
        <taxon>Kickxellomycotina</taxon>
        <taxon>Harpellomycetes</taxon>
        <taxon>Harpellales</taxon>
        <taxon>Legeriomycetaceae</taxon>
        <taxon>Smittium</taxon>
    </lineage>
</organism>
<sequence length="150" mass="16619">MVQIKELDPDYVSEDGFVTDPEALSDSDYDSQNSSENDDDDDDEDFDSLVDESLYERIVALKDVVPASTRSKISNTVANSVALAGFGFTIAGKIAWFLSTAALLIVFPLALESDKEQVMIQYEQEQQMLQQQQQQQFAAPNTSALPQQSL</sequence>